<dbReference type="RefSeq" id="WP_011119720.1">
    <property type="nucleotide sequence ID" value="NC_005027.1"/>
</dbReference>
<keyword evidence="3" id="KW-1185">Reference proteome</keyword>
<evidence type="ECO:0000313" key="2">
    <source>
        <dbReference type="EMBL" id="CAD73587.1"/>
    </source>
</evidence>
<dbReference type="Proteomes" id="UP000001025">
    <property type="component" value="Chromosome"/>
</dbReference>
<evidence type="ECO:0000313" key="3">
    <source>
        <dbReference type="Proteomes" id="UP000001025"/>
    </source>
</evidence>
<dbReference type="Pfam" id="PF08357">
    <property type="entry name" value="SEFIR"/>
    <property type="match status" value="1"/>
</dbReference>
<dbReference type="PATRIC" id="fig|243090.15.peg.1910"/>
<dbReference type="EMBL" id="BX294139">
    <property type="protein sequence ID" value="CAD73587.1"/>
    <property type="molecule type" value="Genomic_DNA"/>
</dbReference>
<sequence length="490" mass="55673">MSETPSDSKSVRRKVFVSYAHTSEPHIEWILAFVADLQANGIEVVVDQYDLKEGQDANTFMEKVVTDKTIDRVLIVSDENYAAKADGRKGGVGTESQIITQKLYKDIEETRFIPILKERDDQGNACLPVFLGGRIYIDFSNPDAYATRLEELTRVVFDKPKRIKPPLGKPPAYITDDTVVSLKCVRSARTFREVLTSGKGNPPLAFDQFKQAVLEDLEEFQLEFKRGNEEEWPDRVLLAIEQMKPIRDRVVEVLECAFVGVEDEWLSRALVEFLEKIAELTRLDEQTEGPRFPISTDNYRFFALEIFLYVLAVAIKRRRYQIANHLLTVGYSVSERRGGDDVRHENFGVFHDPPDSLEVMANQKLNPGWIRYSGHLMAERATNSAIRLIDLVQADAIALLAAVKQHARWGPTVSINGKRSRQLPLFDELLRTAEPGAVGVILGLSTFDEITEVVLSDQMKHFYNSSTYWRSTWGDGDLVSAEEIARIRDR</sequence>
<dbReference type="eggNOG" id="COG0775">
    <property type="taxonomic scope" value="Bacteria"/>
</dbReference>
<proteinExistence type="predicted"/>
<reference evidence="2 3" key="1">
    <citation type="journal article" date="2003" name="Proc. Natl. Acad. Sci. U.S.A.">
        <title>Complete genome sequence of the marine planctomycete Pirellula sp. strain 1.</title>
        <authorList>
            <person name="Gloeckner F.O."/>
            <person name="Kube M."/>
            <person name="Bauer M."/>
            <person name="Teeling H."/>
            <person name="Lombardot T."/>
            <person name="Ludwig W."/>
            <person name="Gade D."/>
            <person name="Beck A."/>
            <person name="Borzym K."/>
            <person name="Heitmann K."/>
            <person name="Rabus R."/>
            <person name="Schlesner H."/>
            <person name="Amann R."/>
            <person name="Reinhardt R."/>
        </authorList>
    </citation>
    <scope>NUCLEOTIDE SEQUENCE [LARGE SCALE GENOMIC DNA]</scope>
    <source>
        <strain evidence="3">DSM 10527 / NCIMB 13988 / SH1</strain>
    </source>
</reference>
<dbReference type="OrthoDB" id="5149141at2"/>
<dbReference type="AlphaFoldDB" id="Q7UT52"/>
<dbReference type="HOGENOM" id="CLU_574697_0_0_0"/>
<organism evidence="2 3">
    <name type="scientific">Rhodopirellula baltica (strain DSM 10527 / NCIMB 13988 / SH1)</name>
    <dbReference type="NCBI Taxonomy" id="243090"/>
    <lineage>
        <taxon>Bacteria</taxon>
        <taxon>Pseudomonadati</taxon>
        <taxon>Planctomycetota</taxon>
        <taxon>Planctomycetia</taxon>
        <taxon>Pirellulales</taxon>
        <taxon>Pirellulaceae</taxon>
        <taxon>Rhodopirellula</taxon>
    </lineage>
</organism>
<accession>Q7UT52</accession>
<dbReference type="InterPro" id="IPR013568">
    <property type="entry name" value="SEFIR_dom"/>
</dbReference>
<feature type="domain" description="SEFIR" evidence="1">
    <location>
        <begin position="12"/>
        <end position="148"/>
    </location>
</feature>
<dbReference type="SUPFAM" id="SSF52200">
    <property type="entry name" value="Toll/Interleukin receptor TIR domain"/>
    <property type="match status" value="1"/>
</dbReference>
<dbReference type="STRING" id="243090.RB4106"/>
<dbReference type="InterPro" id="IPR035897">
    <property type="entry name" value="Toll_tir_struct_dom_sf"/>
</dbReference>
<protein>
    <recommendedName>
        <fullName evidence="1">SEFIR domain-containing protein</fullName>
    </recommendedName>
</protein>
<dbReference type="EnsemblBacteria" id="CAD73587">
    <property type="protein sequence ID" value="CAD73587"/>
    <property type="gene ID" value="RB4106"/>
</dbReference>
<dbReference type="InParanoid" id="Q7UT52"/>
<dbReference type="KEGG" id="rba:RB4106"/>
<dbReference type="PROSITE" id="PS51534">
    <property type="entry name" value="SEFIR"/>
    <property type="match status" value="1"/>
</dbReference>
<name>Q7UT52_RHOBA</name>
<evidence type="ECO:0000259" key="1">
    <source>
        <dbReference type="PROSITE" id="PS51534"/>
    </source>
</evidence>
<dbReference type="Gene3D" id="3.40.50.10140">
    <property type="entry name" value="Toll/interleukin-1 receptor homology (TIR) domain"/>
    <property type="match status" value="1"/>
</dbReference>
<gene>
    <name evidence="2" type="ordered locus">RB4106</name>
</gene>